<reference evidence="3 4" key="1">
    <citation type="submission" date="2019-09" db="EMBL/GenBank/DDBJ databases">
        <title>Hydrogenophaga aromatica sp. nov., isolated from a para-xylene-degrading enrichment culture.</title>
        <authorList>
            <person name="Tancsics A."/>
            <person name="Banerjee S."/>
        </authorList>
    </citation>
    <scope>NUCLEOTIDE SEQUENCE [LARGE SCALE GENOMIC DNA]</scope>
    <source>
        <strain evidence="3 4">D2P1</strain>
    </source>
</reference>
<feature type="signal peptide" evidence="2">
    <location>
        <begin position="1"/>
        <end position="23"/>
    </location>
</feature>
<evidence type="ECO:0000313" key="4">
    <source>
        <dbReference type="Proteomes" id="UP000545507"/>
    </source>
</evidence>
<organism evidence="3 4">
    <name type="scientific">Hydrogenophaga aromaticivorans</name>
    <dbReference type="NCBI Taxonomy" id="2610898"/>
    <lineage>
        <taxon>Bacteria</taxon>
        <taxon>Pseudomonadati</taxon>
        <taxon>Pseudomonadota</taxon>
        <taxon>Betaproteobacteria</taxon>
        <taxon>Burkholderiales</taxon>
        <taxon>Comamonadaceae</taxon>
        <taxon>Hydrogenophaga</taxon>
    </lineage>
</organism>
<dbReference type="RefSeq" id="WP_177133569.1">
    <property type="nucleotide sequence ID" value="NZ_VYGV01000005.1"/>
</dbReference>
<dbReference type="GO" id="GO:0042597">
    <property type="term" value="C:periplasmic space"/>
    <property type="evidence" value="ECO:0007669"/>
    <property type="project" value="UniProtKB-SubCell"/>
</dbReference>
<keyword evidence="4" id="KW-1185">Reference proteome</keyword>
<feature type="chain" id="PRO_5031198629" evidence="2">
    <location>
        <begin position="24"/>
        <end position="219"/>
    </location>
</feature>
<gene>
    <name evidence="3" type="ORF">F3K02_03975</name>
</gene>
<protein>
    <submittedName>
        <fullName evidence="3">Plastocyanin</fullName>
    </submittedName>
</protein>
<accession>A0A7Y8KWW1</accession>
<dbReference type="SUPFAM" id="SSF49503">
    <property type="entry name" value="Cupredoxins"/>
    <property type="match status" value="1"/>
</dbReference>
<dbReference type="Gene3D" id="2.60.40.420">
    <property type="entry name" value="Cupredoxins - blue copper proteins"/>
    <property type="match status" value="1"/>
</dbReference>
<name>A0A7Y8KWW1_9BURK</name>
<evidence type="ECO:0000256" key="2">
    <source>
        <dbReference type="SAM" id="SignalP"/>
    </source>
</evidence>
<dbReference type="EMBL" id="VYGV01000005">
    <property type="protein sequence ID" value="NWF44413.1"/>
    <property type="molecule type" value="Genomic_DNA"/>
</dbReference>
<evidence type="ECO:0000313" key="3">
    <source>
        <dbReference type="EMBL" id="NWF44413.1"/>
    </source>
</evidence>
<proteinExistence type="predicted"/>
<comment type="subcellular location">
    <subcellularLocation>
        <location evidence="1">Periplasm</location>
    </subcellularLocation>
</comment>
<evidence type="ECO:0000256" key="1">
    <source>
        <dbReference type="ARBA" id="ARBA00004418"/>
    </source>
</evidence>
<keyword evidence="2" id="KW-0732">Signal</keyword>
<comment type="caution">
    <text evidence="3">The sequence shown here is derived from an EMBL/GenBank/DDBJ whole genome shotgun (WGS) entry which is preliminary data.</text>
</comment>
<dbReference type="Proteomes" id="UP000545507">
    <property type="component" value="Unassembled WGS sequence"/>
</dbReference>
<sequence>MKARVLSGVAAAALALLAGAAQAATVQITLLARDGQPLADAVVLVEPVNGTKPPAPAPVQATITQQKMRFDPALTLVPVGSRVRFTNLDDWEHHVRGLPAGLAGLSAGPGAGFELRLGGKADGQPPESAEVTLGQAGPLQLGCHIHGSMRGFLFVTDSPWAVRTDAAGVATLQGVPEGAARLRVWHTDQLVEAAPTALNVTPLTALSVPTQVQPRRRRP</sequence>
<dbReference type="AlphaFoldDB" id="A0A7Y8KWW1"/>
<dbReference type="InterPro" id="IPR008972">
    <property type="entry name" value="Cupredoxin"/>
</dbReference>